<dbReference type="EMBL" id="CP013659">
    <property type="protein sequence ID" value="ALS75292.1"/>
    <property type="molecule type" value="Genomic_DNA"/>
</dbReference>
<dbReference type="PROSITE" id="PS50977">
    <property type="entry name" value="HTH_TETR_2"/>
    <property type="match status" value="1"/>
</dbReference>
<dbReference type="SUPFAM" id="SSF46689">
    <property type="entry name" value="Homeodomain-like"/>
    <property type="match status" value="1"/>
</dbReference>
<dbReference type="Pfam" id="PF00440">
    <property type="entry name" value="TetR_N"/>
    <property type="match status" value="1"/>
</dbReference>
<dbReference type="PANTHER" id="PTHR43479">
    <property type="entry name" value="ACREF/ENVCD OPERON REPRESSOR-RELATED"/>
    <property type="match status" value="1"/>
</dbReference>
<dbReference type="Proteomes" id="UP000067683">
    <property type="component" value="Chromosome"/>
</dbReference>
<organism evidence="4 5">
    <name type="scientific">Planococcus rifietoensis</name>
    <dbReference type="NCBI Taxonomy" id="200991"/>
    <lineage>
        <taxon>Bacteria</taxon>
        <taxon>Bacillati</taxon>
        <taxon>Bacillota</taxon>
        <taxon>Bacilli</taxon>
        <taxon>Bacillales</taxon>
        <taxon>Caryophanaceae</taxon>
        <taxon>Planococcus</taxon>
    </lineage>
</organism>
<dbReference type="InterPro" id="IPR009057">
    <property type="entry name" value="Homeodomain-like_sf"/>
</dbReference>
<protein>
    <submittedName>
        <fullName evidence="4">TetR family transcriptional regulator</fullName>
    </submittedName>
</protein>
<keyword evidence="5" id="KW-1185">Reference proteome</keyword>
<evidence type="ECO:0000256" key="1">
    <source>
        <dbReference type="ARBA" id="ARBA00023125"/>
    </source>
</evidence>
<dbReference type="PANTHER" id="PTHR43479:SF11">
    <property type="entry name" value="ACREF_ENVCD OPERON REPRESSOR-RELATED"/>
    <property type="match status" value="1"/>
</dbReference>
<keyword evidence="1 2" id="KW-0238">DNA-binding</keyword>
<dbReference type="KEGG" id="prt:AUC31_08690"/>
<evidence type="ECO:0000313" key="4">
    <source>
        <dbReference type="EMBL" id="ALS75292.1"/>
    </source>
</evidence>
<feature type="domain" description="HTH tetR-type" evidence="3">
    <location>
        <begin position="1"/>
        <end position="59"/>
    </location>
</feature>
<evidence type="ECO:0000259" key="3">
    <source>
        <dbReference type="PROSITE" id="PS50977"/>
    </source>
</evidence>
<dbReference type="InterPro" id="IPR001647">
    <property type="entry name" value="HTH_TetR"/>
</dbReference>
<dbReference type="AlphaFoldDB" id="A0A0U2Z7Y1"/>
<proteinExistence type="predicted"/>
<name>A0A0U2Z7Y1_9BACL</name>
<dbReference type="STRING" id="200991.AUC31_08690"/>
<reference evidence="4" key="1">
    <citation type="submission" date="2016-01" db="EMBL/GenBank/DDBJ databases">
        <title>Complete genome of Planococcus rifietoensis type strain M8.</title>
        <authorList>
            <person name="See-Too W.S."/>
        </authorList>
    </citation>
    <scope>NUCLEOTIDE SEQUENCE [LARGE SCALE GENOMIC DNA]</scope>
    <source>
        <strain evidence="4">M8</strain>
    </source>
</reference>
<feature type="DNA-binding region" description="H-T-H motif" evidence="2">
    <location>
        <begin position="22"/>
        <end position="41"/>
    </location>
</feature>
<evidence type="ECO:0000313" key="5">
    <source>
        <dbReference type="Proteomes" id="UP000067683"/>
    </source>
</evidence>
<dbReference type="Gene3D" id="1.10.10.60">
    <property type="entry name" value="Homeodomain-like"/>
    <property type="match status" value="1"/>
</dbReference>
<dbReference type="InterPro" id="IPR041490">
    <property type="entry name" value="KstR2_TetR_C"/>
</dbReference>
<dbReference type="InterPro" id="IPR050624">
    <property type="entry name" value="HTH-type_Tx_Regulator"/>
</dbReference>
<dbReference type="Gene3D" id="1.10.357.10">
    <property type="entry name" value="Tetracycline Repressor, domain 2"/>
    <property type="match status" value="1"/>
</dbReference>
<accession>A0A0U2Z7Y1</accession>
<sequence>MKREIMQQSIALFVDKGYSATSIQDIVDALGVTKGSFYYHYKSKDALLMDIHQQYIDELLTRQESILQEAAPAKDKLAAIVRLLIGDMEKQGPIANIYFRELRHLKEENAKTIRAKRAEFREQIESVLLAGIESGEFRKELNPKMIAFAVLGVTNWSYQWFQPGGELATGELAELYTDFILHGVTPVHPRKP</sequence>
<dbReference type="PRINTS" id="PR00455">
    <property type="entry name" value="HTHTETR"/>
</dbReference>
<dbReference type="SUPFAM" id="SSF48498">
    <property type="entry name" value="Tetracyclin repressor-like, C-terminal domain"/>
    <property type="match status" value="1"/>
</dbReference>
<dbReference type="GO" id="GO:0003677">
    <property type="term" value="F:DNA binding"/>
    <property type="evidence" value="ECO:0007669"/>
    <property type="project" value="UniProtKB-UniRule"/>
</dbReference>
<gene>
    <name evidence="4" type="ORF">AUC31_08690</name>
</gene>
<evidence type="ECO:0000256" key="2">
    <source>
        <dbReference type="PROSITE-ProRule" id="PRU00335"/>
    </source>
</evidence>
<dbReference type="InterPro" id="IPR036271">
    <property type="entry name" value="Tet_transcr_reg_TetR-rel_C_sf"/>
</dbReference>
<dbReference type="Pfam" id="PF17932">
    <property type="entry name" value="TetR_C_24"/>
    <property type="match status" value="1"/>
</dbReference>